<evidence type="ECO:0000256" key="1">
    <source>
        <dbReference type="SAM" id="MobiDB-lite"/>
    </source>
</evidence>
<proteinExistence type="predicted"/>
<dbReference type="InParanoid" id="C3Y830"/>
<dbReference type="EMBL" id="GG666491">
    <property type="protein sequence ID" value="EEN63499.1"/>
    <property type="molecule type" value="Genomic_DNA"/>
</dbReference>
<sequence>MESVGNDGKGTVKTWTQLNGWVIHRSTPFPFGFYEGGHPGYRNATSVPFDGRNATKDETVRAYAVQLQTLMRRARRQDAQICTDPDKALRDQFVEGLRDKDITLELLRPVRRQETFTFAEVKEEALALVEANTRVRGVQTSALSVFFALYVNTPKPFFATFPFSEEINFKLQCVVRAAISDTFYRGGQPKLLDSHEDHDSRQSERSEDEGSSEDSEDEDGHQSSVSEDERVTTATTMAYREGSRLSPPQGDCVLASRINLVRIAAAQSTALPGREGSRPHPPSGDCVWASRFNLVPVRISY</sequence>
<evidence type="ECO:0000313" key="2">
    <source>
        <dbReference type="EMBL" id="EEN63499.1"/>
    </source>
</evidence>
<protein>
    <submittedName>
        <fullName evidence="2">Uncharacterized protein</fullName>
    </submittedName>
</protein>
<name>C3Y830_BRAFL</name>
<feature type="compositionally biased region" description="Basic and acidic residues" evidence="1">
    <location>
        <begin position="192"/>
        <end position="205"/>
    </location>
</feature>
<feature type="compositionally biased region" description="Acidic residues" evidence="1">
    <location>
        <begin position="206"/>
        <end position="219"/>
    </location>
</feature>
<accession>C3Y830</accession>
<feature type="region of interest" description="Disordered" evidence="1">
    <location>
        <begin position="188"/>
        <end position="231"/>
    </location>
</feature>
<gene>
    <name evidence="2" type="ORF">BRAFLDRAFT_69921</name>
</gene>
<organism>
    <name type="scientific">Branchiostoma floridae</name>
    <name type="common">Florida lancelet</name>
    <name type="synonym">Amphioxus</name>
    <dbReference type="NCBI Taxonomy" id="7739"/>
    <lineage>
        <taxon>Eukaryota</taxon>
        <taxon>Metazoa</taxon>
        <taxon>Chordata</taxon>
        <taxon>Cephalochordata</taxon>
        <taxon>Leptocardii</taxon>
        <taxon>Amphioxiformes</taxon>
        <taxon>Branchiostomatidae</taxon>
        <taxon>Branchiostoma</taxon>
    </lineage>
</organism>
<reference evidence="2" key="1">
    <citation type="journal article" date="2008" name="Nature">
        <title>The amphioxus genome and the evolution of the chordate karyotype.</title>
        <authorList>
            <consortium name="US DOE Joint Genome Institute (JGI-PGF)"/>
            <person name="Putnam N.H."/>
            <person name="Butts T."/>
            <person name="Ferrier D.E.K."/>
            <person name="Furlong R.F."/>
            <person name="Hellsten U."/>
            <person name="Kawashima T."/>
            <person name="Robinson-Rechavi M."/>
            <person name="Shoguchi E."/>
            <person name="Terry A."/>
            <person name="Yu J.-K."/>
            <person name="Benito-Gutierrez E.L."/>
            <person name="Dubchak I."/>
            <person name="Garcia-Fernandez J."/>
            <person name="Gibson-Brown J.J."/>
            <person name="Grigoriev I.V."/>
            <person name="Horton A.C."/>
            <person name="de Jong P.J."/>
            <person name="Jurka J."/>
            <person name="Kapitonov V.V."/>
            <person name="Kohara Y."/>
            <person name="Kuroki Y."/>
            <person name="Lindquist E."/>
            <person name="Lucas S."/>
            <person name="Osoegawa K."/>
            <person name="Pennacchio L.A."/>
            <person name="Salamov A.A."/>
            <person name="Satou Y."/>
            <person name="Sauka-Spengler T."/>
            <person name="Schmutz J."/>
            <person name="Shin-I T."/>
            <person name="Toyoda A."/>
            <person name="Bronner-Fraser M."/>
            <person name="Fujiyama A."/>
            <person name="Holland L.Z."/>
            <person name="Holland P.W.H."/>
            <person name="Satoh N."/>
            <person name="Rokhsar D.S."/>
        </authorList>
    </citation>
    <scope>NUCLEOTIDE SEQUENCE [LARGE SCALE GENOMIC DNA]</scope>
    <source>
        <strain evidence="2">S238N-H82</strain>
        <tissue evidence="2">Testes</tissue>
    </source>
</reference>
<dbReference type="AlphaFoldDB" id="C3Y830"/>